<dbReference type="GO" id="GO:0005829">
    <property type="term" value="C:cytosol"/>
    <property type="evidence" value="ECO:0007669"/>
    <property type="project" value="TreeGrafter"/>
</dbReference>
<reference evidence="3 4" key="1">
    <citation type="journal article" date="2013" name="Genome Announc.">
        <title>Genome Sequences of Three hpAfrica2 Strains of Helicobacter pylori.</title>
        <authorList>
            <person name="Duncan S.S."/>
            <person name="Bertoli M.T."/>
            <person name="Kersulyte D."/>
            <person name="Valk P.L."/>
            <person name="Tamma S."/>
            <person name="Segal I."/>
            <person name="McClain M.S."/>
            <person name="Cover T.L."/>
            <person name="Berg D.E."/>
        </authorList>
    </citation>
    <scope>NUCLEOTIDE SEQUENCE [LARGE SCALE GENOMIC DNA]</scope>
    <source>
        <strain evidence="3 4">SouthAfrica50</strain>
    </source>
</reference>
<feature type="domain" description="Aspartate/ornithine carbamoyltransferase Asp/Orn-binding" evidence="2">
    <location>
        <begin position="3"/>
        <end position="135"/>
    </location>
</feature>
<dbReference type="PANTHER" id="PTHR45753">
    <property type="entry name" value="ORNITHINE CARBAMOYLTRANSFERASE, MITOCHONDRIAL"/>
    <property type="match status" value="1"/>
</dbReference>
<evidence type="ECO:0000313" key="3">
    <source>
        <dbReference type="EMBL" id="EQD89174.1"/>
    </source>
</evidence>
<dbReference type="EMBL" id="AVNI01000002">
    <property type="protein sequence ID" value="EQD89174.1"/>
    <property type="molecule type" value="Genomic_DNA"/>
</dbReference>
<evidence type="ECO:0000256" key="1">
    <source>
        <dbReference type="ARBA" id="ARBA00022679"/>
    </source>
</evidence>
<evidence type="ECO:0000313" key="4">
    <source>
        <dbReference type="Proteomes" id="UP000015816"/>
    </source>
</evidence>
<accession>T2SCI4</accession>
<dbReference type="Gene3D" id="3.40.50.1370">
    <property type="entry name" value="Aspartate/ornithine carbamoyltransferase"/>
    <property type="match status" value="2"/>
</dbReference>
<dbReference type="Proteomes" id="UP000015816">
    <property type="component" value="Unassembled WGS sequence"/>
</dbReference>
<dbReference type="GO" id="GO:0006520">
    <property type="term" value="P:amino acid metabolic process"/>
    <property type="evidence" value="ECO:0007669"/>
    <property type="project" value="InterPro"/>
</dbReference>
<dbReference type="PANTHER" id="PTHR45753:SF6">
    <property type="entry name" value="ASPARTATE CARBAMOYLTRANSFERASE"/>
    <property type="match status" value="1"/>
</dbReference>
<dbReference type="PRINTS" id="PR00101">
    <property type="entry name" value="ATCASE"/>
</dbReference>
<dbReference type="SUPFAM" id="SSF53671">
    <property type="entry name" value="Aspartate/ornithine carbamoyltransferase"/>
    <property type="match status" value="1"/>
</dbReference>
<keyword evidence="1 3" id="KW-0808">Transferase</keyword>
<gene>
    <name evidence="3" type="ORF">HPSA50_1497</name>
</gene>
<proteinExistence type="predicted"/>
<protein>
    <submittedName>
        <fullName evidence="3">Aspartate/ornithine carbamoyltransferase, Asp/Orn binding domain protein</fullName>
    </submittedName>
</protein>
<dbReference type="GO" id="GO:0016743">
    <property type="term" value="F:carboxyl- or carbamoyltransferase activity"/>
    <property type="evidence" value="ECO:0007669"/>
    <property type="project" value="InterPro"/>
</dbReference>
<dbReference type="AlphaFoldDB" id="T2SCI4"/>
<dbReference type="InterPro" id="IPR006131">
    <property type="entry name" value="Asp_carbamoyltransf_Asp/Orn-bd"/>
</dbReference>
<dbReference type="PATRIC" id="fig|1352357.3.peg.1465"/>
<organism evidence="3 4">
    <name type="scientific">Helicobacter pylori SouthAfrica50</name>
    <dbReference type="NCBI Taxonomy" id="1352357"/>
    <lineage>
        <taxon>Bacteria</taxon>
        <taxon>Pseudomonadati</taxon>
        <taxon>Campylobacterota</taxon>
        <taxon>Epsilonproteobacteria</taxon>
        <taxon>Campylobacterales</taxon>
        <taxon>Helicobacteraceae</taxon>
        <taxon>Helicobacter</taxon>
    </lineage>
</organism>
<dbReference type="InterPro" id="IPR036901">
    <property type="entry name" value="Asp/Orn_carbamoylTrfase_sf"/>
</dbReference>
<dbReference type="Pfam" id="PF00185">
    <property type="entry name" value="OTCace"/>
    <property type="match status" value="1"/>
</dbReference>
<sequence length="139" mass="15679">MKNSRVANSNIKLLQRLGLEIMLCAPSSMLPSVSLKTTHNIEEAIAFADILMSLRTQTERHNTPIFASLKDYANAYCITQKRLEDHAKNKEVIILHPGPVHRDIDIESAVLEDKRSKVLEQVKNGVAMRMAVLEFLLID</sequence>
<name>T2SCI4_HELPX</name>
<dbReference type="GO" id="GO:0016597">
    <property type="term" value="F:amino acid binding"/>
    <property type="evidence" value="ECO:0007669"/>
    <property type="project" value="InterPro"/>
</dbReference>
<comment type="caution">
    <text evidence="3">The sequence shown here is derived from an EMBL/GenBank/DDBJ whole genome shotgun (WGS) entry which is preliminary data.</text>
</comment>
<evidence type="ECO:0000259" key="2">
    <source>
        <dbReference type="Pfam" id="PF00185"/>
    </source>
</evidence>